<protein>
    <recommendedName>
        <fullName evidence="1">Dienelactone hydrolase domain-containing protein</fullName>
    </recommendedName>
</protein>
<evidence type="ECO:0000313" key="3">
    <source>
        <dbReference type="Proteomes" id="UP001314263"/>
    </source>
</evidence>
<dbReference type="InterPro" id="IPR029058">
    <property type="entry name" value="AB_hydrolase_fold"/>
</dbReference>
<accession>A0AAV1I6L2</accession>
<dbReference type="AlphaFoldDB" id="A0AAV1I6L2"/>
<dbReference type="SUPFAM" id="SSF53474">
    <property type="entry name" value="alpha/beta-Hydrolases"/>
    <property type="match status" value="1"/>
</dbReference>
<dbReference type="EMBL" id="CAUYUE010000007">
    <property type="protein sequence ID" value="CAK0782813.1"/>
    <property type="molecule type" value="Genomic_DNA"/>
</dbReference>
<proteinExistence type="predicted"/>
<dbReference type="Proteomes" id="UP001314263">
    <property type="component" value="Unassembled WGS sequence"/>
</dbReference>
<keyword evidence="3" id="KW-1185">Reference proteome</keyword>
<organism evidence="2 3">
    <name type="scientific">Coccomyxa viridis</name>
    <dbReference type="NCBI Taxonomy" id="1274662"/>
    <lineage>
        <taxon>Eukaryota</taxon>
        <taxon>Viridiplantae</taxon>
        <taxon>Chlorophyta</taxon>
        <taxon>core chlorophytes</taxon>
        <taxon>Trebouxiophyceae</taxon>
        <taxon>Trebouxiophyceae incertae sedis</taxon>
        <taxon>Coccomyxaceae</taxon>
        <taxon>Coccomyxa</taxon>
    </lineage>
</organism>
<feature type="domain" description="Dienelactone hydrolase" evidence="1">
    <location>
        <begin position="14"/>
        <end position="226"/>
    </location>
</feature>
<evidence type="ECO:0000259" key="1">
    <source>
        <dbReference type="Pfam" id="PF01738"/>
    </source>
</evidence>
<dbReference type="Pfam" id="PF01738">
    <property type="entry name" value="DLH"/>
    <property type="match status" value="1"/>
</dbReference>
<sequence>MVLEQSTVEQLPFYYGGPADRPAVIVLQEWWGVTPEIIQHAEYISEQGHYRVVVPDLYRGKQGLDAEEASHLADGLDFGKAVEDIKKVIEWLRSGGTRRVGITGFCQGGALTCLAAENASVDCAVAFYGYPKSSPSKPDSIKVPLLAHVGSEDKFFPAKEVEEYVGKIKAAGGHATVHVYPGEGHAFMNSDPDSFKRMDTAGIPKGKPEDQKVAWKETFDFFKQHLG</sequence>
<dbReference type="Gene3D" id="3.40.50.1820">
    <property type="entry name" value="alpha/beta hydrolase"/>
    <property type="match status" value="1"/>
</dbReference>
<evidence type="ECO:0000313" key="2">
    <source>
        <dbReference type="EMBL" id="CAK0782813.1"/>
    </source>
</evidence>
<comment type="caution">
    <text evidence="2">The sequence shown here is derived from an EMBL/GenBank/DDBJ whole genome shotgun (WGS) entry which is preliminary data.</text>
</comment>
<reference evidence="2 3" key="1">
    <citation type="submission" date="2023-10" db="EMBL/GenBank/DDBJ databases">
        <authorList>
            <person name="Maclean D."/>
            <person name="Macfadyen A."/>
        </authorList>
    </citation>
    <scope>NUCLEOTIDE SEQUENCE [LARGE SCALE GENOMIC DNA]</scope>
</reference>
<dbReference type="PANTHER" id="PTHR46623">
    <property type="entry name" value="CARBOXYMETHYLENEBUTENOLIDASE-RELATED"/>
    <property type="match status" value="1"/>
</dbReference>
<dbReference type="InterPro" id="IPR051049">
    <property type="entry name" value="Dienelactone_hydrolase-like"/>
</dbReference>
<dbReference type="GO" id="GO:0016787">
    <property type="term" value="F:hydrolase activity"/>
    <property type="evidence" value="ECO:0007669"/>
    <property type="project" value="InterPro"/>
</dbReference>
<gene>
    <name evidence="2" type="ORF">CVIRNUC_006008</name>
</gene>
<dbReference type="InterPro" id="IPR002925">
    <property type="entry name" value="Dienelactn_hydro"/>
</dbReference>
<name>A0AAV1I6L2_9CHLO</name>
<dbReference type="PANTHER" id="PTHR46623:SF6">
    <property type="entry name" value="ALPHA_BETA-HYDROLASES SUPERFAMILY PROTEIN"/>
    <property type="match status" value="1"/>
</dbReference>